<dbReference type="Proteomes" id="UP000243579">
    <property type="component" value="Unassembled WGS sequence"/>
</dbReference>
<evidence type="ECO:0000259" key="5">
    <source>
        <dbReference type="Pfam" id="PF00561"/>
    </source>
</evidence>
<dbReference type="InterPro" id="IPR000073">
    <property type="entry name" value="AB_hydrolase_1"/>
</dbReference>
<feature type="domain" description="AB hydrolase-1" evidence="5">
    <location>
        <begin position="87"/>
        <end position="479"/>
    </location>
</feature>
<dbReference type="AlphaFoldDB" id="A0A1V9YNF3"/>
<dbReference type="Pfam" id="PF00561">
    <property type="entry name" value="Abhydrolase_1"/>
    <property type="match status" value="1"/>
</dbReference>
<dbReference type="EMBL" id="JNBR01001456">
    <property type="protein sequence ID" value="OQR87237.1"/>
    <property type="molecule type" value="Genomic_DNA"/>
</dbReference>
<gene>
    <name evidence="6" type="ORF">ACHHYP_09339</name>
</gene>
<name>A0A1V9YNF3_ACHHY</name>
<dbReference type="GO" id="GO:0008233">
    <property type="term" value="F:peptidase activity"/>
    <property type="evidence" value="ECO:0007669"/>
    <property type="project" value="UniProtKB-KW"/>
</dbReference>
<evidence type="ECO:0000256" key="3">
    <source>
        <dbReference type="SAM" id="Phobius"/>
    </source>
</evidence>
<dbReference type="OrthoDB" id="425534at2759"/>
<feature type="signal peptide" evidence="4">
    <location>
        <begin position="1"/>
        <end position="17"/>
    </location>
</feature>
<dbReference type="Gene3D" id="3.40.50.1820">
    <property type="entry name" value="alpha/beta hydrolase"/>
    <property type="match status" value="1"/>
</dbReference>
<dbReference type="STRING" id="1202772.A0A1V9YNF3"/>
<comment type="caution">
    <text evidence="6">The sequence shown here is derived from an EMBL/GenBank/DDBJ whole genome shotgun (WGS) entry which is preliminary data.</text>
</comment>
<protein>
    <submittedName>
        <fullName evidence="6">Serine protease family S33</fullName>
    </submittedName>
</protein>
<evidence type="ECO:0000313" key="6">
    <source>
        <dbReference type="EMBL" id="OQR87237.1"/>
    </source>
</evidence>
<dbReference type="InterPro" id="IPR051601">
    <property type="entry name" value="Serine_prot/Carboxylest_S33"/>
</dbReference>
<keyword evidence="7" id="KW-1185">Reference proteome</keyword>
<reference evidence="6 7" key="1">
    <citation type="journal article" date="2014" name="Genome Biol. Evol.">
        <title>The secreted proteins of Achlya hypogyna and Thraustotheca clavata identify the ancestral oomycete secretome and reveal gene acquisitions by horizontal gene transfer.</title>
        <authorList>
            <person name="Misner I."/>
            <person name="Blouin N."/>
            <person name="Leonard G."/>
            <person name="Richards T.A."/>
            <person name="Lane C.E."/>
        </authorList>
    </citation>
    <scope>NUCLEOTIDE SEQUENCE [LARGE SCALE GENOMIC DNA]</scope>
    <source>
        <strain evidence="6 7">ATCC 48635</strain>
    </source>
</reference>
<evidence type="ECO:0000313" key="7">
    <source>
        <dbReference type="Proteomes" id="UP000243579"/>
    </source>
</evidence>
<dbReference type="GO" id="GO:0006508">
    <property type="term" value="P:proteolysis"/>
    <property type="evidence" value="ECO:0007669"/>
    <property type="project" value="UniProtKB-KW"/>
</dbReference>
<keyword evidence="6" id="KW-0645">Protease</keyword>
<organism evidence="6 7">
    <name type="scientific">Achlya hypogyna</name>
    <name type="common">Oomycete</name>
    <name type="synonym">Protoachlya hypogyna</name>
    <dbReference type="NCBI Taxonomy" id="1202772"/>
    <lineage>
        <taxon>Eukaryota</taxon>
        <taxon>Sar</taxon>
        <taxon>Stramenopiles</taxon>
        <taxon>Oomycota</taxon>
        <taxon>Saprolegniomycetes</taxon>
        <taxon>Saprolegniales</taxon>
        <taxon>Achlyaceae</taxon>
        <taxon>Achlya</taxon>
    </lineage>
</organism>
<sequence length="602" mass="66047">MRRIVAVLALLLQAVWAIDVDGWYNCSAATFASVNARRNAKNRTVECALVVLPLCHDTICTDPRNRTIQVFLKRILASSVATRDLWVLQGGPGASSIAMETMMVDVFDVLGGDVNVYTMDHRGTGRSTPLQCIANQAATSGSPGGIAIELAEMPACISDVLFQMGGHTSAFSVTSAARDLEMLIRVFSGSSQETYVYGASYGTLLVERLMQLAPPRVTGYILDGVISQEGSDLYRHSFANWDYDLARVGDRFLARCASDPYCHAKVPYNLTTLVHELFARVDALPTSTVPPSHKLRTVFGKMLLNWELRQLLPALVYRLWRSGADDVAALTTFKSASMLWQAAAGEPDGFSMMLYYLIVFSEEWQYPAPTIADLTQQFESGAFGTDVTGLMPYYCLATQYADAACTDVVPQYDSPKYVYQRDMYWNSSAIIPDQASVLLFTGEFDAQTEARYAQREMRSLVGTAKRMIVFPDATHCACFSTPMLTGDVACGVWVLASYLEQHGNLSAIDTSCKNDMRRISFAVAPSTALKYFGTTDAYGNAEASLIALKEHPLPMQTTGAALDAMSYVLLYSVLLVGGLLLRRKRTRDTTSDLTLVSPPAML</sequence>
<evidence type="ECO:0000256" key="2">
    <source>
        <dbReference type="ARBA" id="ARBA00022801"/>
    </source>
</evidence>
<evidence type="ECO:0000256" key="1">
    <source>
        <dbReference type="ARBA" id="ARBA00010088"/>
    </source>
</evidence>
<feature type="transmembrane region" description="Helical" evidence="3">
    <location>
        <begin position="564"/>
        <end position="581"/>
    </location>
</feature>
<evidence type="ECO:0000256" key="4">
    <source>
        <dbReference type="SAM" id="SignalP"/>
    </source>
</evidence>
<keyword evidence="2" id="KW-0378">Hydrolase</keyword>
<dbReference type="SUPFAM" id="SSF53474">
    <property type="entry name" value="alpha/beta-Hydrolases"/>
    <property type="match status" value="1"/>
</dbReference>
<dbReference type="PANTHER" id="PTHR43248:SF3">
    <property type="entry name" value="AB HYDROLASE-1 DOMAIN-CONTAINING PROTEIN"/>
    <property type="match status" value="1"/>
</dbReference>
<keyword evidence="3" id="KW-1133">Transmembrane helix</keyword>
<comment type="similarity">
    <text evidence="1">Belongs to the peptidase S33 family.</text>
</comment>
<dbReference type="PANTHER" id="PTHR43248">
    <property type="entry name" value="2-SUCCINYL-6-HYDROXY-2,4-CYCLOHEXADIENE-1-CARBOXYLATE SYNTHASE"/>
    <property type="match status" value="1"/>
</dbReference>
<accession>A0A1V9YNF3</accession>
<keyword evidence="4" id="KW-0732">Signal</keyword>
<dbReference type="InterPro" id="IPR029058">
    <property type="entry name" value="AB_hydrolase_fold"/>
</dbReference>
<proteinExistence type="inferred from homology"/>
<feature type="chain" id="PRO_5012348045" evidence="4">
    <location>
        <begin position="18"/>
        <end position="602"/>
    </location>
</feature>
<keyword evidence="3" id="KW-0812">Transmembrane</keyword>
<keyword evidence="3" id="KW-0472">Membrane</keyword>